<accession>A0A6A1W686</accession>
<dbReference type="SUPFAM" id="SSF51735">
    <property type="entry name" value="NAD(P)-binding Rossmann-fold domains"/>
    <property type="match status" value="1"/>
</dbReference>
<dbReference type="Pfam" id="PF05368">
    <property type="entry name" value="NmrA"/>
    <property type="match status" value="1"/>
</dbReference>
<dbReference type="Proteomes" id="UP000516437">
    <property type="component" value="Chromosome 3"/>
</dbReference>
<evidence type="ECO:0000259" key="3">
    <source>
        <dbReference type="Pfam" id="PF05368"/>
    </source>
</evidence>
<evidence type="ECO:0000313" key="4">
    <source>
        <dbReference type="EMBL" id="KAB1220655.1"/>
    </source>
</evidence>
<evidence type="ECO:0000256" key="2">
    <source>
        <dbReference type="SAM" id="MobiDB-lite"/>
    </source>
</evidence>
<name>A0A6A1W686_9ROSI</name>
<dbReference type="AlphaFoldDB" id="A0A6A1W686"/>
<dbReference type="InterPro" id="IPR050608">
    <property type="entry name" value="NmrA-type/Isoflavone_red_sf"/>
</dbReference>
<evidence type="ECO:0000313" key="5">
    <source>
        <dbReference type="Proteomes" id="UP000516437"/>
    </source>
</evidence>
<sequence>MVIQRYLPSEFGNDVDRVHRVGPAKTLYSPPRPKSAAKLRPKASPTLMWHPTSAVATFNREEDIGTYTIRAVDDPRTLNKIIYLKTPKNFYSYNELVALWEKKIGKTLEKTYISEDKILKDIQEGPDEMSMKLSLIYSNFVKGDQTNFEIESSFGVEATELYPDIKYTTVALQEIFPLATNLSATKLIS</sequence>
<dbReference type="InterPro" id="IPR036291">
    <property type="entry name" value="NAD(P)-bd_dom_sf"/>
</dbReference>
<dbReference type="OrthoDB" id="419598at2759"/>
<evidence type="ECO:0000256" key="1">
    <source>
        <dbReference type="ARBA" id="ARBA00005725"/>
    </source>
</evidence>
<reference evidence="4 5" key="1">
    <citation type="journal article" date="2019" name="Plant Biotechnol. J.">
        <title>The red bayberry genome and genetic basis of sex determination.</title>
        <authorList>
            <person name="Jia H.M."/>
            <person name="Jia H.J."/>
            <person name="Cai Q.L."/>
            <person name="Wang Y."/>
            <person name="Zhao H.B."/>
            <person name="Yang W.F."/>
            <person name="Wang G.Y."/>
            <person name="Li Y.H."/>
            <person name="Zhan D.L."/>
            <person name="Shen Y.T."/>
            <person name="Niu Q.F."/>
            <person name="Chang L."/>
            <person name="Qiu J."/>
            <person name="Zhao L."/>
            <person name="Xie H.B."/>
            <person name="Fu W.Y."/>
            <person name="Jin J."/>
            <person name="Li X.W."/>
            <person name="Jiao Y."/>
            <person name="Zhou C.C."/>
            <person name="Tu T."/>
            <person name="Chai C.Y."/>
            <person name="Gao J.L."/>
            <person name="Fan L.J."/>
            <person name="van de Weg E."/>
            <person name="Wang J.Y."/>
            <person name="Gao Z.S."/>
        </authorList>
    </citation>
    <scope>NUCLEOTIDE SEQUENCE [LARGE SCALE GENOMIC DNA]</scope>
    <source>
        <tissue evidence="4">Leaves</tissue>
    </source>
</reference>
<dbReference type="Gene3D" id="3.40.50.720">
    <property type="entry name" value="NAD(P)-binding Rossmann-like Domain"/>
    <property type="match status" value="1"/>
</dbReference>
<comment type="caution">
    <text evidence="4">The sequence shown here is derived from an EMBL/GenBank/DDBJ whole genome shotgun (WGS) entry which is preliminary data.</text>
</comment>
<dbReference type="Gene3D" id="3.90.25.10">
    <property type="entry name" value="UDP-galactose 4-epimerase, domain 1"/>
    <property type="match status" value="1"/>
</dbReference>
<proteinExistence type="inferred from homology"/>
<dbReference type="EMBL" id="RXIC02000021">
    <property type="protein sequence ID" value="KAB1220655.1"/>
    <property type="molecule type" value="Genomic_DNA"/>
</dbReference>
<keyword evidence="5" id="KW-1185">Reference proteome</keyword>
<dbReference type="InterPro" id="IPR008030">
    <property type="entry name" value="NmrA-like"/>
</dbReference>
<dbReference type="PANTHER" id="PTHR43349:SF35">
    <property type="entry name" value="PHENYLCOUMARAN BENZYLIC ETHER REDUCTASE 1"/>
    <property type="match status" value="1"/>
</dbReference>
<gene>
    <name evidence="4" type="ORF">CJ030_MR3G009395</name>
</gene>
<protein>
    <submittedName>
        <fullName evidence="4">Isoflavone reductase-like protein</fullName>
    </submittedName>
</protein>
<organism evidence="4 5">
    <name type="scientific">Morella rubra</name>
    <name type="common">Chinese bayberry</name>
    <dbReference type="NCBI Taxonomy" id="262757"/>
    <lineage>
        <taxon>Eukaryota</taxon>
        <taxon>Viridiplantae</taxon>
        <taxon>Streptophyta</taxon>
        <taxon>Embryophyta</taxon>
        <taxon>Tracheophyta</taxon>
        <taxon>Spermatophyta</taxon>
        <taxon>Magnoliopsida</taxon>
        <taxon>eudicotyledons</taxon>
        <taxon>Gunneridae</taxon>
        <taxon>Pentapetalae</taxon>
        <taxon>rosids</taxon>
        <taxon>fabids</taxon>
        <taxon>Fagales</taxon>
        <taxon>Myricaceae</taxon>
        <taxon>Morella</taxon>
    </lineage>
</organism>
<feature type="region of interest" description="Disordered" evidence="2">
    <location>
        <begin position="23"/>
        <end position="42"/>
    </location>
</feature>
<feature type="domain" description="NmrA-like" evidence="3">
    <location>
        <begin position="35"/>
        <end position="170"/>
    </location>
</feature>
<dbReference type="PANTHER" id="PTHR43349">
    <property type="entry name" value="PINORESINOL REDUCTASE-RELATED"/>
    <property type="match status" value="1"/>
</dbReference>
<comment type="similarity">
    <text evidence="1">Belongs to the NmrA-type oxidoreductase family. Isoflavone reductase subfamily.</text>
</comment>
<dbReference type="GO" id="GO:0009807">
    <property type="term" value="P:lignan biosynthetic process"/>
    <property type="evidence" value="ECO:0007669"/>
    <property type="project" value="UniProtKB-ARBA"/>
</dbReference>